<name>A0A1R0GTM8_9FUNG</name>
<dbReference type="EMBL" id="LSSL01003649">
    <property type="protein sequence ID" value="OLY80235.1"/>
    <property type="molecule type" value="Genomic_DNA"/>
</dbReference>
<reference evidence="1 2" key="1">
    <citation type="journal article" date="2016" name="Mol. Biol. Evol.">
        <title>Genome-Wide Survey of Gut Fungi (Harpellales) Reveals the First Horizontally Transferred Ubiquitin Gene from a Mosquito Host.</title>
        <authorList>
            <person name="Wang Y."/>
            <person name="White M.M."/>
            <person name="Kvist S."/>
            <person name="Moncalvo J.M."/>
        </authorList>
    </citation>
    <scope>NUCLEOTIDE SEQUENCE [LARGE SCALE GENOMIC DNA]</scope>
    <source>
        <strain evidence="1 2">ALG-7-W6</strain>
    </source>
</reference>
<accession>A0A1R0GTM8</accession>
<sequence length="89" mass="9779">MSLKVPPAKIRGIRREASDFGLPPSWTFNAQEATITEEPIAIECEVLVINSGTFRCSDTEPIVLETPTGVMKLTVILAGNSRDRGLYRC</sequence>
<evidence type="ECO:0000313" key="2">
    <source>
        <dbReference type="Proteomes" id="UP000187455"/>
    </source>
</evidence>
<evidence type="ECO:0000313" key="1">
    <source>
        <dbReference type="EMBL" id="OLY80235.1"/>
    </source>
</evidence>
<organism evidence="1 2">
    <name type="scientific">Smittium mucronatum</name>
    <dbReference type="NCBI Taxonomy" id="133383"/>
    <lineage>
        <taxon>Eukaryota</taxon>
        <taxon>Fungi</taxon>
        <taxon>Fungi incertae sedis</taxon>
        <taxon>Zoopagomycota</taxon>
        <taxon>Kickxellomycotina</taxon>
        <taxon>Harpellomycetes</taxon>
        <taxon>Harpellales</taxon>
        <taxon>Legeriomycetaceae</taxon>
        <taxon>Smittium</taxon>
    </lineage>
</organism>
<proteinExistence type="predicted"/>
<dbReference type="AlphaFoldDB" id="A0A1R0GTM8"/>
<comment type="caution">
    <text evidence="1">The sequence shown here is derived from an EMBL/GenBank/DDBJ whole genome shotgun (WGS) entry which is preliminary data.</text>
</comment>
<gene>
    <name evidence="1" type="ORF">AYI68_g5673</name>
</gene>
<dbReference type="Proteomes" id="UP000187455">
    <property type="component" value="Unassembled WGS sequence"/>
</dbReference>
<protein>
    <submittedName>
        <fullName evidence="1">Uncharacterized protein</fullName>
    </submittedName>
</protein>
<keyword evidence="2" id="KW-1185">Reference proteome</keyword>